<evidence type="ECO:0000313" key="7">
    <source>
        <dbReference type="Proteomes" id="UP001367508"/>
    </source>
</evidence>
<keyword evidence="4" id="KW-0677">Repeat</keyword>
<protein>
    <submittedName>
        <fullName evidence="6">Uncharacterized protein</fullName>
    </submittedName>
</protein>
<keyword evidence="5" id="KW-0653">Protein transport</keyword>
<evidence type="ECO:0000256" key="2">
    <source>
        <dbReference type="ARBA" id="ARBA00022448"/>
    </source>
</evidence>
<gene>
    <name evidence="6" type="ORF">VNO77_27542</name>
</gene>
<dbReference type="EMBL" id="JAYMYQ010000006">
    <property type="protein sequence ID" value="KAK7324032.1"/>
    <property type="molecule type" value="Genomic_DNA"/>
</dbReference>
<keyword evidence="2" id="KW-0813">Transport</keyword>
<dbReference type="InterPro" id="IPR016024">
    <property type="entry name" value="ARM-type_fold"/>
</dbReference>
<proteinExistence type="predicted"/>
<dbReference type="GO" id="GO:0006606">
    <property type="term" value="P:protein import into nucleus"/>
    <property type="evidence" value="ECO:0007669"/>
    <property type="project" value="InterPro"/>
</dbReference>
<evidence type="ECO:0000256" key="3">
    <source>
        <dbReference type="ARBA" id="ARBA00022490"/>
    </source>
</evidence>
<sequence>MLIALTQIAKGSKVMAHVASAVLNFIESYTPDILTPYSGGIVSKLPILLQNGNRTVQEKALTSLVSVAISSQEKFQKYYDVVMPYLKVVQVNITDNCTLLAKMMECIS</sequence>
<comment type="caution">
    <text evidence="6">The sequence shown here is derived from an EMBL/GenBank/DDBJ whole genome shotgun (WGS) entry which is preliminary data.</text>
</comment>
<dbReference type="GO" id="GO:0005737">
    <property type="term" value="C:cytoplasm"/>
    <property type="evidence" value="ECO:0007669"/>
    <property type="project" value="UniProtKB-SubCell"/>
</dbReference>
<organism evidence="6 7">
    <name type="scientific">Canavalia gladiata</name>
    <name type="common">Sword bean</name>
    <name type="synonym">Dolichos gladiatus</name>
    <dbReference type="NCBI Taxonomy" id="3824"/>
    <lineage>
        <taxon>Eukaryota</taxon>
        <taxon>Viridiplantae</taxon>
        <taxon>Streptophyta</taxon>
        <taxon>Embryophyta</taxon>
        <taxon>Tracheophyta</taxon>
        <taxon>Spermatophyta</taxon>
        <taxon>Magnoliopsida</taxon>
        <taxon>eudicotyledons</taxon>
        <taxon>Gunneridae</taxon>
        <taxon>Pentapetalae</taxon>
        <taxon>rosids</taxon>
        <taxon>fabids</taxon>
        <taxon>Fabales</taxon>
        <taxon>Fabaceae</taxon>
        <taxon>Papilionoideae</taxon>
        <taxon>50 kb inversion clade</taxon>
        <taxon>NPAAA clade</taxon>
        <taxon>indigoferoid/millettioid clade</taxon>
        <taxon>Phaseoleae</taxon>
        <taxon>Canavalia</taxon>
    </lineage>
</organism>
<reference evidence="6 7" key="1">
    <citation type="submission" date="2024-01" db="EMBL/GenBank/DDBJ databases">
        <title>The genomes of 5 underutilized Papilionoideae crops provide insights into root nodulation and disease resistanc.</title>
        <authorList>
            <person name="Jiang F."/>
        </authorList>
    </citation>
    <scope>NUCLEOTIDE SEQUENCE [LARGE SCALE GENOMIC DNA]</scope>
    <source>
        <strain evidence="6">LVBAO_FW01</strain>
        <tissue evidence="6">Leaves</tissue>
    </source>
</reference>
<dbReference type="PANTHER" id="PTHR10527">
    <property type="entry name" value="IMPORTIN BETA"/>
    <property type="match status" value="1"/>
</dbReference>
<keyword evidence="3" id="KW-0963">Cytoplasm</keyword>
<dbReference type="Proteomes" id="UP001367508">
    <property type="component" value="Unassembled WGS sequence"/>
</dbReference>
<keyword evidence="7" id="KW-1185">Reference proteome</keyword>
<evidence type="ECO:0000256" key="1">
    <source>
        <dbReference type="ARBA" id="ARBA00004496"/>
    </source>
</evidence>
<evidence type="ECO:0000313" key="6">
    <source>
        <dbReference type="EMBL" id="KAK7324032.1"/>
    </source>
</evidence>
<dbReference type="InterPro" id="IPR040122">
    <property type="entry name" value="Importin_beta"/>
</dbReference>
<evidence type="ECO:0000256" key="5">
    <source>
        <dbReference type="ARBA" id="ARBA00022927"/>
    </source>
</evidence>
<evidence type="ECO:0000256" key="4">
    <source>
        <dbReference type="ARBA" id="ARBA00022737"/>
    </source>
</evidence>
<comment type="subcellular location">
    <subcellularLocation>
        <location evidence="1">Cytoplasm</location>
    </subcellularLocation>
</comment>
<dbReference type="Gene3D" id="1.25.10.10">
    <property type="entry name" value="Leucine-rich Repeat Variant"/>
    <property type="match status" value="1"/>
</dbReference>
<name>A0AAN9Q6K2_CANGL</name>
<dbReference type="AlphaFoldDB" id="A0AAN9Q6K2"/>
<dbReference type="SUPFAM" id="SSF48371">
    <property type="entry name" value="ARM repeat"/>
    <property type="match status" value="1"/>
</dbReference>
<accession>A0AAN9Q6K2</accession>
<dbReference type="InterPro" id="IPR011989">
    <property type="entry name" value="ARM-like"/>
</dbReference>